<feature type="domain" description="HD-GYP" evidence="2">
    <location>
        <begin position="170"/>
        <end position="366"/>
    </location>
</feature>
<dbReference type="PANTHER" id="PTHR43155:SF2">
    <property type="entry name" value="CYCLIC DI-GMP PHOSPHODIESTERASE PA4108"/>
    <property type="match status" value="1"/>
</dbReference>
<dbReference type="Pfam" id="PF13487">
    <property type="entry name" value="HD_5"/>
    <property type="match status" value="1"/>
</dbReference>
<proteinExistence type="predicted"/>
<organism evidence="3 4">
    <name type="scientific">Pleomorphomonas carboxyditropha</name>
    <dbReference type="NCBI Taxonomy" id="2023338"/>
    <lineage>
        <taxon>Bacteria</taxon>
        <taxon>Pseudomonadati</taxon>
        <taxon>Pseudomonadota</taxon>
        <taxon>Alphaproteobacteria</taxon>
        <taxon>Hyphomicrobiales</taxon>
        <taxon>Pleomorphomonadaceae</taxon>
        <taxon>Pleomorphomonas</taxon>
    </lineage>
</organism>
<evidence type="ECO:0000313" key="4">
    <source>
        <dbReference type="Proteomes" id="UP000231070"/>
    </source>
</evidence>
<dbReference type="OrthoDB" id="9802066at2"/>
<dbReference type="AlphaFoldDB" id="A0A2G9WPX3"/>
<name>A0A2G9WPX3_9HYPH</name>
<evidence type="ECO:0000259" key="2">
    <source>
        <dbReference type="PROSITE" id="PS51832"/>
    </source>
</evidence>
<evidence type="ECO:0000256" key="1">
    <source>
        <dbReference type="SAM" id="MobiDB-lite"/>
    </source>
</evidence>
<protein>
    <recommendedName>
        <fullName evidence="2">HD-GYP domain-containing protein</fullName>
    </recommendedName>
</protein>
<dbReference type="InterPro" id="IPR003607">
    <property type="entry name" value="HD/PDEase_dom"/>
</dbReference>
<dbReference type="InterPro" id="IPR037522">
    <property type="entry name" value="HD_GYP_dom"/>
</dbReference>
<dbReference type="CDD" id="cd00077">
    <property type="entry name" value="HDc"/>
    <property type="match status" value="1"/>
</dbReference>
<dbReference type="PANTHER" id="PTHR43155">
    <property type="entry name" value="CYCLIC DI-GMP PHOSPHODIESTERASE PA4108-RELATED"/>
    <property type="match status" value="1"/>
</dbReference>
<sequence length="397" mass="44150">MGNGNATVHIVAESEEESCRLVDGLRSLGFEADAAIKAGNCIGCKQRNDIVVVAGRFYEQGRQRLPPLCHANRDRIIVFLADMRSEEFGALYQAGVRHIETIGKVPTDNIVYHLSQMDPEMVYRASKQRALRADKSLVIEQGALSFFKKLRDGAVDTAIEETEQQRRAIEDLVAMSPMSVWLDLFQNYHDGTAQHCSLVTSFTLMFAKALGFGERETGRIYDAAFFHDVGKAMIPLEILDKPGRLDSHEWDVMKQHVLFGHDILMRDERTAGEIARLARDHHEYLDGTGYPNGATAAGIDDPTRILTICDIFAALVEKRSYKSPKKPEEAYAILKSMAGTKLDPDLVSLFERVVDDYDAAGRRARAGKSFPPPMRPPSDAAGSPDDATRPAMHRRTA</sequence>
<dbReference type="Proteomes" id="UP000231070">
    <property type="component" value="Unassembled WGS sequence"/>
</dbReference>
<dbReference type="RefSeq" id="WP_100083387.1">
    <property type="nucleotide sequence ID" value="NZ_NQVN01000037.1"/>
</dbReference>
<dbReference type="EMBL" id="NQVN01000037">
    <property type="protein sequence ID" value="PIO96352.1"/>
    <property type="molecule type" value="Genomic_DNA"/>
</dbReference>
<dbReference type="SMART" id="SM00471">
    <property type="entry name" value="HDc"/>
    <property type="match status" value="1"/>
</dbReference>
<dbReference type="GO" id="GO:0008081">
    <property type="term" value="F:phosphoric diester hydrolase activity"/>
    <property type="evidence" value="ECO:0007669"/>
    <property type="project" value="UniProtKB-ARBA"/>
</dbReference>
<reference evidence="3 4" key="1">
    <citation type="submission" date="2017-08" db="EMBL/GenBank/DDBJ databases">
        <title>Pleomorphomonas carboxidotrophicus sp. nov., a new mesophilic hydrogenogenic carboxidotroph.</title>
        <authorList>
            <person name="Esquivel-Elizondo S."/>
            <person name="Krajmalnik-Brown R."/>
            <person name="Maldonado J."/>
        </authorList>
    </citation>
    <scope>NUCLEOTIDE SEQUENCE [LARGE SCALE GENOMIC DNA]</scope>
    <source>
        <strain evidence="3 4">SVCO-16</strain>
    </source>
</reference>
<dbReference type="PROSITE" id="PS51832">
    <property type="entry name" value="HD_GYP"/>
    <property type="match status" value="1"/>
</dbReference>
<gene>
    <name evidence="3" type="ORF">CJ014_25820</name>
</gene>
<comment type="caution">
    <text evidence="3">The sequence shown here is derived from an EMBL/GenBank/DDBJ whole genome shotgun (WGS) entry which is preliminary data.</text>
</comment>
<evidence type="ECO:0000313" key="3">
    <source>
        <dbReference type="EMBL" id="PIO96352.1"/>
    </source>
</evidence>
<accession>A0A2G9WPX3</accession>
<feature type="region of interest" description="Disordered" evidence="1">
    <location>
        <begin position="362"/>
        <end position="397"/>
    </location>
</feature>
<keyword evidence="4" id="KW-1185">Reference proteome</keyword>
<dbReference type="SUPFAM" id="SSF109604">
    <property type="entry name" value="HD-domain/PDEase-like"/>
    <property type="match status" value="1"/>
</dbReference>
<dbReference type="Gene3D" id="1.10.3210.10">
    <property type="entry name" value="Hypothetical protein af1432"/>
    <property type="match status" value="1"/>
</dbReference>